<dbReference type="EMBL" id="CAJVPI010002521">
    <property type="protein sequence ID" value="CAG8644742.1"/>
    <property type="molecule type" value="Genomic_DNA"/>
</dbReference>
<accession>A0A9N9DRH2</accession>
<evidence type="ECO:0000313" key="2">
    <source>
        <dbReference type="Proteomes" id="UP000789739"/>
    </source>
</evidence>
<organism evidence="1 2">
    <name type="scientific">Paraglomus brasilianum</name>
    <dbReference type="NCBI Taxonomy" id="144538"/>
    <lineage>
        <taxon>Eukaryota</taxon>
        <taxon>Fungi</taxon>
        <taxon>Fungi incertae sedis</taxon>
        <taxon>Mucoromycota</taxon>
        <taxon>Glomeromycotina</taxon>
        <taxon>Glomeromycetes</taxon>
        <taxon>Paraglomerales</taxon>
        <taxon>Paraglomeraceae</taxon>
        <taxon>Paraglomus</taxon>
    </lineage>
</organism>
<dbReference type="AlphaFoldDB" id="A0A9N9DRH2"/>
<dbReference type="Proteomes" id="UP000789739">
    <property type="component" value="Unassembled WGS sequence"/>
</dbReference>
<name>A0A9N9DRH2_9GLOM</name>
<sequence length="202" mass="22439">MNNDSVRYYNNVQSSYPEDFFDDTHPPIQTPINLLAPIHTEDFHPPVTPDNVGITMNTMDYRNTGDHTSYQGDCSVSGPDNVDTMDGQLNTPCPPACYDQVETHTNSSCPFPISFQTFRGSSVPYPGTTNFQHHGMINNTSISYVLTQMPPQTPPQTSFSSNNSNVMNEPTHPGYAVTKVEYTQLGRISTADIDKILAIIRE</sequence>
<proteinExistence type="predicted"/>
<gene>
    <name evidence="1" type="ORF">PBRASI_LOCUS9966</name>
</gene>
<reference evidence="1" key="1">
    <citation type="submission" date="2021-06" db="EMBL/GenBank/DDBJ databases">
        <authorList>
            <person name="Kallberg Y."/>
            <person name="Tangrot J."/>
            <person name="Rosling A."/>
        </authorList>
    </citation>
    <scope>NUCLEOTIDE SEQUENCE</scope>
    <source>
        <strain evidence="1">BR232B</strain>
    </source>
</reference>
<protein>
    <submittedName>
        <fullName evidence="1">10446_t:CDS:1</fullName>
    </submittedName>
</protein>
<evidence type="ECO:0000313" key="1">
    <source>
        <dbReference type="EMBL" id="CAG8644742.1"/>
    </source>
</evidence>
<comment type="caution">
    <text evidence="1">The sequence shown here is derived from an EMBL/GenBank/DDBJ whole genome shotgun (WGS) entry which is preliminary data.</text>
</comment>
<keyword evidence="2" id="KW-1185">Reference proteome</keyword>